<dbReference type="AlphaFoldDB" id="A0A2M8F055"/>
<reference evidence="2" key="1">
    <citation type="submission" date="2017-09" db="EMBL/GenBank/DDBJ databases">
        <title>Depth-based differentiation of microbial function through sediment-hosted aquifers and enrichment of novel symbionts in the deep terrestrial subsurface.</title>
        <authorList>
            <person name="Probst A.J."/>
            <person name="Ladd B."/>
            <person name="Jarett J.K."/>
            <person name="Geller-Mcgrath D.E."/>
            <person name="Sieber C.M.K."/>
            <person name="Emerson J.B."/>
            <person name="Anantharaman K."/>
            <person name="Thomas B.C."/>
            <person name="Malmstrom R."/>
            <person name="Stieglmeier M."/>
            <person name="Klingl A."/>
            <person name="Woyke T."/>
            <person name="Ryan C.M."/>
            <person name="Banfield J.F."/>
        </authorList>
    </citation>
    <scope>NUCLEOTIDE SEQUENCE [LARGE SCALE GENOMIC DNA]</scope>
</reference>
<comment type="caution">
    <text evidence="1">The sequence shown here is derived from an EMBL/GenBank/DDBJ whole genome shotgun (WGS) entry which is preliminary data.</text>
</comment>
<name>A0A2M8F055_9BACT</name>
<evidence type="ECO:0008006" key="3">
    <source>
        <dbReference type="Google" id="ProtNLM"/>
    </source>
</evidence>
<sequence>MTSDLQQIKQDTRYSQRTQISLSPSMREYIDKQRRSTDESLSEYIRNAITIRVENESISDEKRIEAAKKFFGAGKNTNNPNWNTPEKIRNWQRILRKDKP</sequence>
<evidence type="ECO:0000313" key="1">
    <source>
        <dbReference type="EMBL" id="PJC32693.1"/>
    </source>
</evidence>
<gene>
    <name evidence="1" type="ORF">CO051_02710</name>
</gene>
<proteinExistence type="predicted"/>
<protein>
    <recommendedName>
        <fullName evidence="3">Ribbon-helix-helix protein CopG domain-containing protein</fullName>
    </recommendedName>
</protein>
<dbReference type="EMBL" id="PFSC01000072">
    <property type="protein sequence ID" value="PJC32693.1"/>
    <property type="molecule type" value="Genomic_DNA"/>
</dbReference>
<accession>A0A2M8F055</accession>
<dbReference type="Proteomes" id="UP000231383">
    <property type="component" value="Unassembled WGS sequence"/>
</dbReference>
<evidence type="ECO:0000313" key="2">
    <source>
        <dbReference type="Proteomes" id="UP000231383"/>
    </source>
</evidence>
<organism evidence="1 2">
    <name type="scientific">Candidatus Roizmanbacteria bacterium CG_4_9_14_0_2_um_filter_39_13</name>
    <dbReference type="NCBI Taxonomy" id="1974839"/>
    <lineage>
        <taxon>Bacteria</taxon>
        <taxon>Candidatus Roizmaniibacteriota</taxon>
    </lineage>
</organism>